<dbReference type="SUPFAM" id="SSF47565">
    <property type="entry name" value="Insect pheromone/odorant-binding proteins"/>
    <property type="match status" value="1"/>
</dbReference>
<evidence type="ECO:0000256" key="2">
    <source>
        <dbReference type="ARBA" id="ARBA00008098"/>
    </source>
</evidence>
<keyword evidence="3" id="KW-0964">Secreted</keyword>
<evidence type="ECO:0000256" key="5">
    <source>
        <dbReference type="ARBA" id="ARBA00023157"/>
    </source>
</evidence>
<proteinExistence type="inferred from homology"/>
<reference evidence="7" key="2">
    <citation type="submission" date="2025-05" db="UniProtKB">
        <authorList>
            <consortium name="EnsemblMetazoa"/>
        </authorList>
    </citation>
    <scope>IDENTIFICATION</scope>
    <source>
        <strain evidence="7">Foshan</strain>
    </source>
</reference>
<dbReference type="PANTHER" id="PTHR11857:SF46">
    <property type="entry name" value="GENERAL ODORANT-BINDING PROTEIN 99A-RELATED"/>
    <property type="match status" value="1"/>
</dbReference>
<organism evidence="7 8">
    <name type="scientific">Aedes albopictus</name>
    <name type="common">Asian tiger mosquito</name>
    <name type="synonym">Stegomyia albopicta</name>
    <dbReference type="NCBI Taxonomy" id="7160"/>
    <lineage>
        <taxon>Eukaryota</taxon>
        <taxon>Metazoa</taxon>
        <taxon>Ecdysozoa</taxon>
        <taxon>Arthropoda</taxon>
        <taxon>Hexapoda</taxon>
        <taxon>Insecta</taxon>
        <taxon>Pterygota</taxon>
        <taxon>Neoptera</taxon>
        <taxon>Endopterygota</taxon>
        <taxon>Diptera</taxon>
        <taxon>Nematocera</taxon>
        <taxon>Culicoidea</taxon>
        <taxon>Culicidae</taxon>
        <taxon>Culicinae</taxon>
        <taxon>Aedini</taxon>
        <taxon>Aedes</taxon>
        <taxon>Stegomyia</taxon>
    </lineage>
</organism>
<dbReference type="Gene3D" id="1.10.238.20">
    <property type="entry name" value="Pheromone/general odorant binding protein domain"/>
    <property type="match status" value="2"/>
</dbReference>
<evidence type="ECO:0000256" key="1">
    <source>
        <dbReference type="ARBA" id="ARBA00004613"/>
    </source>
</evidence>
<sequence>MEAKKWYIFLLFLTISNFASIASSLQHSATLKSFDKLSTECSQYLPSSSASYNVEDCSDRCLGLVGRFWNDTIGRTSNSVSRFYRPDSCDQDYVNRTLQCMCETVQSLPRNASCQRASCSMQCYRDQFGHLINREPRFVPVNELKTTQIFLECAQILQIPSEQLGQIFTDGCNKTAEGRCLMRCYLLRAGLYSDCRGPDIGRFSVQCQGYSKEYEQWVTKCYAGLRAQQLDSCTLATRVLDECIQGNEYSNSDQLVNFAGLVLTAYGLTMEGLYYGLVGILFS</sequence>
<dbReference type="GeneID" id="115267756"/>
<feature type="chain" id="PRO_5047393994" evidence="6">
    <location>
        <begin position="25"/>
        <end position="283"/>
    </location>
</feature>
<comment type="subcellular location">
    <subcellularLocation>
        <location evidence="1">Secreted</location>
    </subcellularLocation>
</comment>
<keyword evidence="5" id="KW-1015">Disulfide bond</keyword>
<keyword evidence="4 6" id="KW-0732">Signal</keyword>
<name>A0ABM1Z469_AEDAL</name>
<keyword evidence="8" id="KW-1185">Reference proteome</keyword>
<dbReference type="RefSeq" id="XP_062711426.1">
    <property type="nucleotide sequence ID" value="XM_062855442.1"/>
</dbReference>
<feature type="signal peptide" evidence="6">
    <location>
        <begin position="1"/>
        <end position="24"/>
    </location>
</feature>
<dbReference type="EnsemblMetazoa" id="AALFPA23_014940.R21647">
    <property type="protein sequence ID" value="AALFPA23_014940.P21647"/>
    <property type="gene ID" value="AALFPA23_014940"/>
</dbReference>
<accession>A0ABM1Z469</accession>
<comment type="similarity">
    <text evidence="2">Belongs to the PBP/GOBP family.</text>
</comment>
<dbReference type="InterPro" id="IPR036728">
    <property type="entry name" value="PBP_GOBP_sf"/>
</dbReference>
<evidence type="ECO:0000256" key="3">
    <source>
        <dbReference type="ARBA" id="ARBA00022525"/>
    </source>
</evidence>
<protein>
    <submittedName>
        <fullName evidence="7">Uncharacterized protein</fullName>
    </submittedName>
</protein>
<reference evidence="8" key="1">
    <citation type="journal article" date="2015" name="Proc. Natl. Acad. Sci. U.S.A.">
        <title>Genome sequence of the Asian Tiger mosquito, Aedes albopictus, reveals insights into its biology, genetics, and evolution.</title>
        <authorList>
            <person name="Chen X.G."/>
            <person name="Jiang X."/>
            <person name="Gu J."/>
            <person name="Xu M."/>
            <person name="Wu Y."/>
            <person name="Deng Y."/>
            <person name="Zhang C."/>
            <person name="Bonizzoni M."/>
            <person name="Dermauw W."/>
            <person name="Vontas J."/>
            <person name="Armbruster P."/>
            <person name="Huang X."/>
            <person name="Yang Y."/>
            <person name="Zhang H."/>
            <person name="He W."/>
            <person name="Peng H."/>
            <person name="Liu Y."/>
            <person name="Wu K."/>
            <person name="Chen J."/>
            <person name="Lirakis M."/>
            <person name="Topalis P."/>
            <person name="Van Leeuwen T."/>
            <person name="Hall A.B."/>
            <person name="Jiang X."/>
            <person name="Thorpe C."/>
            <person name="Mueller R.L."/>
            <person name="Sun C."/>
            <person name="Waterhouse R.M."/>
            <person name="Yan G."/>
            <person name="Tu Z.J."/>
            <person name="Fang X."/>
            <person name="James A.A."/>
        </authorList>
    </citation>
    <scope>NUCLEOTIDE SEQUENCE [LARGE SCALE GENOMIC DNA]</scope>
    <source>
        <strain evidence="8">Foshan</strain>
    </source>
</reference>
<evidence type="ECO:0000313" key="8">
    <source>
        <dbReference type="Proteomes" id="UP000069940"/>
    </source>
</evidence>
<dbReference type="InterPro" id="IPR006170">
    <property type="entry name" value="PBP/GOBP"/>
</dbReference>
<dbReference type="PANTHER" id="PTHR11857">
    <property type="entry name" value="ODORANT BINDING PROTEIN-RELATED"/>
    <property type="match status" value="1"/>
</dbReference>
<evidence type="ECO:0000313" key="7">
    <source>
        <dbReference type="EnsemblMetazoa" id="AALFPA23_014940.P21647"/>
    </source>
</evidence>
<evidence type="ECO:0000256" key="6">
    <source>
        <dbReference type="SAM" id="SignalP"/>
    </source>
</evidence>
<dbReference type="Proteomes" id="UP000069940">
    <property type="component" value="Unassembled WGS sequence"/>
</dbReference>
<evidence type="ECO:0000256" key="4">
    <source>
        <dbReference type="ARBA" id="ARBA00022729"/>
    </source>
</evidence>
<dbReference type="Pfam" id="PF01395">
    <property type="entry name" value="PBP_GOBP"/>
    <property type="match status" value="1"/>
</dbReference>